<dbReference type="InterPro" id="IPR015289">
    <property type="entry name" value="A-L-arabinofuranosidase_B_cat"/>
</dbReference>
<evidence type="ECO:0000313" key="2">
    <source>
        <dbReference type="EMBL" id="CAH0516033.1"/>
    </source>
</evidence>
<organism evidence="2 3">
    <name type="scientific">Peronospora belbahrii</name>
    <dbReference type="NCBI Taxonomy" id="622444"/>
    <lineage>
        <taxon>Eukaryota</taxon>
        <taxon>Sar</taxon>
        <taxon>Stramenopiles</taxon>
        <taxon>Oomycota</taxon>
        <taxon>Peronosporomycetes</taxon>
        <taxon>Peronosporales</taxon>
        <taxon>Peronosporaceae</taxon>
        <taxon>Peronospora</taxon>
    </lineage>
</organism>
<dbReference type="Pfam" id="PF09206">
    <property type="entry name" value="ArabFuran-catal"/>
    <property type="match status" value="1"/>
</dbReference>
<evidence type="ECO:0000259" key="1">
    <source>
        <dbReference type="Pfam" id="PF09206"/>
    </source>
</evidence>
<protein>
    <recommendedName>
        <fullName evidence="1">Alpha-L-arabinofuranosidase B catalytic domain-containing protein</fullName>
    </recommendedName>
</protein>
<proteinExistence type="predicted"/>
<sequence length="136" mass="14503">MVVALAMNGPWVMADMENGFFGCAEKSCPNNSMVKNEFLTAMLKGGSGRTLSLKVGNAQSGKLKPIYEGLRPKDYLVMKKQGGIVLGIGGNRENNGYGVFYEGAIVTGIPNLLTNVLVQQNIVHAAYGGNSEQFAN</sequence>
<gene>
    <name evidence="2" type="ORF">PBS001_LOCUS2719</name>
</gene>
<feature type="domain" description="Alpha-L-arabinofuranosidase B catalytic" evidence="1">
    <location>
        <begin position="7"/>
        <end position="127"/>
    </location>
</feature>
<dbReference type="Gene3D" id="2.60.120.200">
    <property type="match status" value="1"/>
</dbReference>
<dbReference type="Proteomes" id="UP001158986">
    <property type="component" value="Unassembled WGS sequence"/>
</dbReference>
<comment type="caution">
    <text evidence="2">The sequence shown here is derived from an EMBL/GenBank/DDBJ whole genome shotgun (WGS) entry which is preliminary data.</text>
</comment>
<keyword evidence="3" id="KW-1185">Reference proteome</keyword>
<dbReference type="EMBL" id="CAKLCB010000151">
    <property type="protein sequence ID" value="CAH0516033.1"/>
    <property type="molecule type" value="Genomic_DNA"/>
</dbReference>
<dbReference type="InterPro" id="IPR013320">
    <property type="entry name" value="ConA-like_dom_sf"/>
</dbReference>
<name>A0ABN8CU68_9STRA</name>
<dbReference type="SUPFAM" id="SSF49899">
    <property type="entry name" value="Concanavalin A-like lectins/glucanases"/>
    <property type="match status" value="1"/>
</dbReference>
<accession>A0ABN8CU68</accession>
<reference evidence="2 3" key="1">
    <citation type="submission" date="2021-11" db="EMBL/GenBank/DDBJ databases">
        <authorList>
            <person name="Islam A."/>
            <person name="Islam S."/>
            <person name="Flora M.S."/>
            <person name="Rahman M."/>
            <person name="Ziaur R.M."/>
            <person name="Epstein J.H."/>
            <person name="Hassan M."/>
            <person name="Klassen M."/>
            <person name="Woodard K."/>
            <person name="Webb A."/>
            <person name="Webby R.J."/>
            <person name="El Zowalaty M.E."/>
        </authorList>
    </citation>
    <scope>NUCLEOTIDE SEQUENCE [LARGE SCALE GENOMIC DNA]</scope>
    <source>
        <strain evidence="2">Pbs1</strain>
    </source>
</reference>
<dbReference type="PANTHER" id="PTHR39447:SF2">
    <property type="entry name" value="ALPHA-L-ARABINOFURANOSIDASE B"/>
    <property type="match status" value="1"/>
</dbReference>
<evidence type="ECO:0000313" key="3">
    <source>
        <dbReference type="Proteomes" id="UP001158986"/>
    </source>
</evidence>
<dbReference type="PANTHER" id="PTHR39447">
    <property type="entry name" value="ALPHA-L-ARABINOFURANOSIDASE B"/>
    <property type="match status" value="1"/>
</dbReference>
<dbReference type="InterPro" id="IPR038964">
    <property type="entry name" value="ABFB"/>
</dbReference>